<comment type="caution">
    <text evidence="2">The sequence shown here is derived from an EMBL/GenBank/DDBJ whole genome shotgun (WGS) entry which is preliminary data.</text>
</comment>
<dbReference type="Pfam" id="PF14897">
    <property type="entry name" value="EpsG"/>
    <property type="match status" value="1"/>
</dbReference>
<keyword evidence="1" id="KW-1133">Transmembrane helix</keyword>
<feature type="transmembrane region" description="Helical" evidence="1">
    <location>
        <begin position="20"/>
        <end position="41"/>
    </location>
</feature>
<feature type="transmembrane region" description="Helical" evidence="1">
    <location>
        <begin position="294"/>
        <end position="313"/>
    </location>
</feature>
<feature type="transmembrane region" description="Helical" evidence="1">
    <location>
        <begin position="198"/>
        <end position="219"/>
    </location>
</feature>
<keyword evidence="3" id="KW-1185">Reference proteome</keyword>
<evidence type="ECO:0000313" key="3">
    <source>
        <dbReference type="Proteomes" id="UP001269375"/>
    </source>
</evidence>
<feature type="transmembrane region" description="Helical" evidence="1">
    <location>
        <begin position="325"/>
        <end position="345"/>
    </location>
</feature>
<organism evidence="2 3">
    <name type="scientific">Larsenimonas suaedae</name>
    <dbReference type="NCBI Taxonomy" id="1851019"/>
    <lineage>
        <taxon>Bacteria</taxon>
        <taxon>Pseudomonadati</taxon>
        <taxon>Pseudomonadota</taxon>
        <taxon>Gammaproteobacteria</taxon>
        <taxon>Oceanospirillales</taxon>
        <taxon>Halomonadaceae</taxon>
        <taxon>Larsenimonas</taxon>
    </lineage>
</organism>
<name>A0ABU1GXM8_9GAMM</name>
<sequence length="348" mass="39840">MTLELMGYLGVCLVALTSTLMPKNILTVSFAFIAVVVYMGIVRHSGWDYDMHLYASMLHANFDFSMENMYYMREFVFWYGMPAIFNIVDDEIWTFIVVDIIWVFFVFYSVLNKKNERSIPLFCAPFMICFFPLLMGYENIYRQFLASMVVMFAFYGFKNKYIIYALGLVALFVHNSAIIYLPLLYLYSARKSSTRKKLNPIQLAIFSMTFLVMIGGVYYSSLGDSELAKSSNSTGISLGPAYAALFTLFFILAVFMAKFNLKKLVADYAYILYAFFSFLIIFPVLGGAQGERVGMMLLIIIVPMFLADFDRLFKDAALRWISRLVFVMLGIAPTFLFSSAFNFLLTGS</sequence>
<dbReference type="RefSeq" id="WP_251590306.1">
    <property type="nucleotide sequence ID" value="NZ_JAMLJI010000001.1"/>
</dbReference>
<feature type="transmembrane region" description="Helical" evidence="1">
    <location>
        <begin position="92"/>
        <end position="111"/>
    </location>
</feature>
<reference evidence="2 3" key="1">
    <citation type="submission" date="2023-04" db="EMBL/GenBank/DDBJ databases">
        <title>A long-awaited taxogenomic arrangement of the family Halomonadaceae.</title>
        <authorList>
            <person name="De La Haba R."/>
            <person name="Chuvochina M."/>
            <person name="Wittouck S."/>
            <person name="Arahal D.R."/>
            <person name="Sanchez-Porro C."/>
            <person name="Hugenholtz P."/>
            <person name="Ventosa A."/>
        </authorList>
    </citation>
    <scope>NUCLEOTIDE SEQUENCE [LARGE SCALE GENOMIC DNA]</scope>
    <source>
        <strain evidence="2 3">DSM 22428</strain>
    </source>
</reference>
<accession>A0ABU1GXM8</accession>
<feature type="transmembrane region" description="Helical" evidence="1">
    <location>
        <begin position="269"/>
        <end position="288"/>
    </location>
</feature>
<evidence type="ECO:0000256" key="1">
    <source>
        <dbReference type="SAM" id="Phobius"/>
    </source>
</evidence>
<proteinExistence type="predicted"/>
<dbReference type="InterPro" id="IPR049458">
    <property type="entry name" value="EpsG-like"/>
</dbReference>
<feature type="transmembrane region" description="Helical" evidence="1">
    <location>
        <begin position="161"/>
        <end position="186"/>
    </location>
</feature>
<gene>
    <name evidence="2" type="ORF">QC825_12070</name>
</gene>
<keyword evidence="1" id="KW-0812">Transmembrane</keyword>
<feature type="transmembrane region" description="Helical" evidence="1">
    <location>
        <begin position="118"/>
        <end position="141"/>
    </location>
</feature>
<feature type="transmembrane region" description="Helical" evidence="1">
    <location>
        <begin position="239"/>
        <end position="257"/>
    </location>
</feature>
<dbReference type="EMBL" id="JARWAO010000006">
    <property type="protein sequence ID" value="MDR5896812.1"/>
    <property type="molecule type" value="Genomic_DNA"/>
</dbReference>
<keyword evidence="1" id="KW-0472">Membrane</keyword>
<dbReference type="Proteomes" id="UP001269375">
    <property type="component" value="Unassembled WGS sequence"/>
</dbReference>
<protein>
    <submittedName>
        <fullName evidence="2">EpsG family protein</fullName>
    </submittedName>
</protein>
<evidence type="ECO:0000313" key="2">
    <source>
        <dbReference type="EMBL" id="MDR5896812.1"/>
    </source>
</evidence>